<reference evidence="1 2" key="1">
    <citation type="submission" date="2018-11" db="EMBL/GenBank/DDBJ databases">
        <title>Genome sequencing and assembly of Clostridium tagluense strain A121.</title>
        <authorList>
            <person name="Murakami T."/>
            <person name="Segawa T."/>
            <person name="Shcherbakova V.A."/>
            <person name="Mori H."/>
            <person name="Yoshimura Y."/>
        </authorList>
    </citation>
    <scope>NUCLEOTIDE SEQUENCE [LARGE SCALE GENOMIC DNA]</scope>
    <source>
        <strain evidence="1 2">A121</strain>
    </source>
</reference>
<name>A0A401UMJ0_9CLOT</name>
<protein>
    <submittedName>
        <fullName evidence="1">Uncharacterized protein</fullName>
    </submittedName>
</protein>
<keyword evidence="2" id="KW-1185">Reference proteome</keyword>
<proteinExistence type="predicted"/>
<sequence>MAKGFILDKNDAGEYFVSFKRDNNDLDLRIQGESPSTDITHEEITSILEKYGLSTATCTVDKEQVLAAARELNFVAGINNK</sequence>
<organism evidence="1 2">
    <name type="scientific">Clostridium tagluense</name>
    <dbReference type="NCBI Taxonomy" id="360422"/>
    <lineage>
        <taxon>Bacteria</taxon>
        <taxon>Bacillati</taxon>
        <taxon>Bacillota</taxon>
        <taxon>Clostridia</taxon>
        <taxon>Eubacteriales</taxon>
        <taxon>Clostridiaceae</taxon>
        <taxon>Clostridium</taxon>
    </lineage>
</organism>
<comment type="caution">
    <text evidence="1">The sequence shown here is derived from an EMBL/GenBank/DDBJ whole genome shotgun (WGS) entry which is preliminary data.</text>
</comment>
<gene>
    <name evidence="1" type="ORF">Ctaglu_23610</name>
</gene>
<dbReference type="Proteomes" id="UP000287872">
    <property type="component" value="Unassembled WGS sequence"/>
</dbReference>
<dbReference type="AlphaFoldDB" id="A0A401UMJ0"/>
<accession>A0A401UMJ0</accession>
<evidence type="ECO:0000313" key="1">
    <source>
        <dbReference type="EMBL" id="GCD10738.1"/>
    </source>
</evidence>
<evidence type="ECO:0000313" key="2">
    <source>
        <dbReference type="Proteomes" id="UP000287872"/>
    </source>
</evidence>
<dbReference type="EMBL" id="BHYK01000012">
    <property type="protein sequence ID" value="GCD10738.1"/>
    <property type="molecule type" value="Genomic_DNA"/>
</dbReference>
<dbReference type="RefSeq" id="WP_125001903.1">
    <property type="nucleotide sequence ID" value="NZ_BHYK01000012.1"/>
</dbReference>